<dbReference type="InterPro" id="IPR000639">
    <property type="entry name" value="Epox_hydrolase-like"/>
</dbReference>
<dbReference type="SUPFAM" id="SSF53474">
    <property type="entry name" value="alpha/beta-Hydrolases"/>
    <property type="match status" value="1"/>
</dbReference>
<reference evidence="3 4" key="1">
    <citation type="submission" date="2018-11" db="EMBL/GenBank/DDBJ databases">
        <title>Sequencing the genomes of 1000 actinobacteria strains.</title>
        <authorList>
            <person name="Klenk H.-P."/>
        </authorList>
    </citation>
    <scope>NUCLEOTIDE SEQUENCE [LARGE SCALE GENOMIC DNA]</scope>
    <source>
        <strain evidence="3 4">DSM 44254</strain>
    </source>
</reference>
<dbReference type="EMBL" id="RJKE01000001">
    <property type="protein sequence ID" value="ROO88299.1"/>
    <property type="molecule type" value="Genomic_DNA"/>
</dbReference>
<evidence type="ECO:0000313" key="3">
    <source>
        <dbReference type="EMBL" id="ROO88299.1"/>
    </source>
</evidence>
<dbReference type="Gene3D" id="3.40.50.1820">
    <property type="entry name" value="alpha/beta hydrolase"/>
    <property type="match status" value="1"/>
</dbReference>
<dbReference type="AlphaFoldDB" id="A0A3N1D475"/>
<dbReference type="RefSeq" id="WP_123667558.1">
    <property type="nucleotide sequence ID" value="NZ_RJKE01000001.1"/>
</dbReference>
<gene>
    <name evidence="3" type="ORF">EDD29_5962</name>
</gene>
<accession>A0A3N1D475</accession>
<keyword evidence="1" id="KW-0378">Hydrolase</keyword>
<dbReference type="InterPro" id="IPR029058">
    <property type="entry name" value="AB_hydrolase_fold"/>
</dbReference>
<protein>
    <submittedName>
        <fullName evidence="3">Pimeloyl-ACP methyl ester carboxylesterase</fullName>
    </submittedName>
</protein>
<keyword evidence="4" id="KW-1185">Reference proteome</keyword>
<dbReference type="PANTHER" id="PTHR43329">
    <property type="entry name" value="EPOXIDE HYDROLASE"/>
    <property type="match status" value="1"/>
</dbReference>
<feature type="domain" description="AB hydrolase-1" evidence="2">
    <location>
        <begin position="24"/>
        <end position="259"/>
    </location>
</feature>
<dbReference type="Proteomes" id="UP000272400">
    <property type="component" value="Unassembled WGS sequence"/>
</dbReference>
<comment type="caution">
    <text evidence="3">The sequence shown here is derived from an EMBL/GenBank/DDBJ whole genome shotgun (WGS) entry which is preliminary data.</text>
</comment>
<dbReference type="GO" id="GO:0016787">
    <property type="term" value="F:hydrolase activity"/>
    <property type="evidence" value="ECO:0007669"/>
    <property type="project" value="UniProtKB-KW"/>
</dbReference>
<organism evidence="3 4">
    <name type="scientific">Actinocorallia herbida</name>
    <dbReference type="NCBI Taxonomy" id="58109"/>
    <lineage>
        <taxon>Bacteria</taxon>
        <taxon>Bacillati</taxon>
        <taxon>Actinomycetota</taxon>
        <taxon>Actinomycetes</taxon>
        <taxon>Streptosporangiales</taxon>
        <taxon>Thermomonosporaceae</taxon>
        <taxon>Actinocorallia</taxon>
    </lineage>
</organism>
<evidence type="ECO:0000313" key="4">
    <source>
        <dbReference type="Proteomes" id="UP000272400"/>
    </source>
</evidence>
<dbReference type="OrthoDB" id="4220752at2"/>
<evidence type="ECO:0000259" key="2">
    <source>
        <dbReference type="Pfam" id="PF00561"/>
    </source>
</evidence>
<dbReference type="PRINTS" id="PR00412">
    <property type="entry name" value="EPOXHYDRLASE"/>
</dbReference>
<sequence>MSNKIVKGDGVDLAVQVQGNPEGPTVLLVHGYPDTHAVWDGVAARLADRYRVVTYDVRGAGASSRPKGREAYRFAHLMNDLRAVVEEVGQDGPVHLVGHDWGSIQGWEAVTTMPELFASYTSISGPCLDHAGRWNRAFAGTAKGLRQALRSWYIAFFHLPVLPVLGWRTGFAAKVVARAEGMRTPHFGPTIALDGEYGVQLYRANILPRMRHPQERRTDVPVQLVIPEHDAFVTPALAASALPFASRITRVPLKAGHWAPVSRPAEIADLVDRHIGTV</sequence>
<evidence type="ECO:0000256" key="1">
    <source>
        <dbReference type="ARBA" id="ARBA00022801"/>
    </source>
</evidence>
<dbReference type="Pfam" id="PF00561">
    <property type="entry name" value="Abhydrolase_1"/>
    <property type="match status" value="1"/>
</dbReference>
<proteinExistence type="predicted"/>
<dbReference type="InterPro" id="IPR000073">
    <property type="entry name" value="AB_hydrolase_1"/>
</dbReference>
<name>A0A3N1D475_9ACTN</name>